<dbReference type="Pfam" id="PF06985">
    <property type="entry name" value="HET"/>
    <property type="match status" value="1"/>
</dbReference>
<protein>
    <recommendedName>
        <fullName evidence="1">Heterokaryon incompatibility domain-containing protein</fullName>
    </recommendedName>
</protein>
<sequence>MPTDAPEPAPAEFLESYQRRVAWGHLRDGVQDGELCTPCQLAVDEGDYRRIGTAAWLNNGFVNCEHLDEPLNYCSLCRHILRARERASEKGIVDNTPDNIELDWMGANIFCHDKGTDLDGDDTVLRDFRVKKCQSSRSIQRDLVEIDRIQSWLNECESQHIEEGCNRHRDEAKNERNTLLLIDVQNDCLVQGHFSDRFFALSYVWGTSQQFLTLQSNYPGLLEKGSLLTQPITQTILDSMTLCIIQDDVINKATAITQMSSIYSCAVATIICFSGNSADAGLSGISPTTRNKSAVYIAPGLSVIKRPNLKLDSTETEYIYHTRAWTFQEQLLSNRSIIFLEEQVHFQCKRELLSEDSYVHSAADRTYLQTTLESVRLTSENKKKRNKLYSPIEDFQWYEEFVPEYTARKMGYPADIINAFTGVQTQLSKLFGWRFTAGLPIQLFDLALLWTPINSVVRRVTELPHPSWSWSGWIGCVHYKDVPAYLNWPGGLPLGDSFLRKSSNLEIDTKSSAVLHFEGEVVTLDAFSLKQSEKQLINTRANLPVTPHIHFVYNQFGRCGIFYGLQSIDNITDHEGSFRLLRLSEWQTMLQDGSYHGPCLSYLVENGYEHKEKLFDEIFEDTRWSTLNVMCVQRSRGTWQRVAVGHVHTHAWRDAGPVREKLEIR</sequence>
<feature type="domain" description="Heterokaryon incompatibility" evidence="1">
    <location>
        <begin position="198"/>
        <end position="329"/>
    </location>
</feature>
<dbReference type="GeneID" id="28757398"/>
<dbReference type="PANTHER" id="PTHR33112:SF12">
    <property type="entry name" value="HETEROKARYON INCOMPATIBILITY DOMAIN-CONTAINING PROTEIN"/>
    <property type="match status" value="1"/>
</dbReference>
<dbReference type="OrthoDB" id="2958217at2759"/>
<dbReference type="STRING" id="1460663.A0A177CZK4"/>
<dbReference type="RefSeq" id="XP_018042464.1">
    <property type="nucleotide sequence ID" value="XM_018173912.1"/>
</dbReference>
<keyword evidence="3" id="KW-1185">Reference proteome</keyword>
<dbReference type="Proteomes" id="UP000077069">
    <property type="component" value="Unassembled WGS sequence"/>
</dbReference>
<accession>A0A177CZK4</accession>
<dbReference type="AlphaFoldDB" id="A0A177CZK4"/>
<name>A0A177CZK4_9PLEO</name>
<evidence type="ECO:0000313" key="3">
    <source>
        <dbReference type="Proteomes" id="UP000077069"/>
    </source>
</evidence>
<dbReference type="EMBL" id="KV441548">
    <property type="protein sequence ID" value="OAG12099.1"/>
    <property type="molecule type" value="Genomic_DNA"/>
</dbReference>
<evidence type="ECO:0000259" key="1">
    <source>
        <dbReference type="Pfam" id="PF06985"/>
    </source>
</evidence>
<dbReference type="InParanoid" id="A0A177CZK4"/>
<dbReference type="InterPro" id="IPR010730">
    <property type="entry name" value="HET"/>
</dbReference>
<proteinExistence type="predicted"/>
<reference evidence="2 3" key="1">
    <citation type="submission" date="2016-05" db="EMBL/GenBank/DDBJ databases">
        <title>Comparative analysis of secretome profiles of manganese(II)-oxidizing ascomycete fungi.</title>
        <authorList>
            <consortium name="DOE Joint Genome Institute"/>
            <person name="Zeiner C.A."/>
            <person name="Purvine S.O."/>
            <person name="Zink E.M."/>
            <person name="Wu S."/>
            <person name="Pasa-Tolic L."/>
            <person name="Chaput D.L."/>
            <person name="Haridas S."/>
            <person name="Grigoriev I.V."/>
            <person name="Santelli C.M."/>
            <person name="Hansel C.M."/>
        </authorList>
    </citation>
    <scope>NUCLEOTIDE SEQUENCE [LARGE SCALE GENOMIC DNA]</scope>
    <source>
        <strain evidence="2 3">AP3s5-JAC2a</strain>
    </source>
</reference>
<evidence type="ECO:0000313" key="2">
    <source>
        <dbReference type="EMBL" id="OAG12099.1"/>
    </source>
</evidence>
<dbReference type="PANTHER" id="PTHR33112">
    <property type="entry name" value="DOMAIN PROTEIN, PUTATIVE-RELATED"/>
    <property type="match status" value="1"/>
</dbReference>
<organism evidence="2 3">
    <name type="scientific">Paraphaeosphaeria sporulosa</name>
    <dbReference type="NCBI Taxonomy" id="1460663"/>
    <lineage>
        <taxon>Eukaryota</taxon>
        <taxon>Fungi</taxon>
        <taxon>Dikarya</taxon>
        <taxon>Ascomycota</taxon>
        <taxon>Pezizomycotina</taxon>
        <taxon>Dothideomycetes</taxon>
        <taxon>Pleosporomycetidae</taxon>
        <taxon>Pleosporales</taxon>
        <taxon>Massarineae</taxon>
        <taxon>Didymosphaeriaceae</taxon>
        <taxon>Paraphaeosphaeria</taxon>
    </lineage>
</organism>
<gene>
    <name evidence="2" type="ORF">CC84DRAFT_1080922</name>
</gene>